<dbReference type="InterPro" id="IPR044861">
    <property type="entry name" value="IPNS-like_FE2OG_OXY"/>
</dbReference>
<evidence type="ECO:0000259" key="10">
    <source>
        <dbReference type="PROSITE" id="PS51471"/>
    </source>
</evidence>
<keyword evidence="12" id="KW-1185">Reference proteome</keyword>
<sequence>MPHPLVLHAPNQNPMENVRDAQNLTFDASFMQYQPNIPSQFIWPDHEKPCLTPPQLEVPTIDLKSFLSRDPQAISSACAKVNEACKKHGFFHVVNHGVDAKLKSQALNLLDDFFCMQLSEKQRAQRKLGEHCGYASSFVGRFSSKLPWKETLSFSYCADHSSKTVEEYFVNVMGEDFRQLGIVYQAYCEAMSNLSLEIMELLGMSLGVGRKYFKDFFEGNESVLRLNYYPPCQKPDLALGTGPHCDPTSLTILHQDQVGGLQVFVDGTWYSVTPKEDAFVINVGDTFMALSNGIYKSCLHRAVVNSKQVRKSIAFFLCPNGDKVVTPPKDLLNNENPRLYPDFTWPSLLEFTQRHYRADPRTLDAFSRWVQEKEITSGQQNIN</sequence>
<evidence type="ECO:0000256" key="3">
    <source>
        <dbReference type="ARBA" id="ARBA00022723"/>
    </source>
</evidence>
<dbReference type="PROSITE" id="PS51471">
    <property type="entry name" value="FE2OG_OXY"/>
    <property type="match status" value="1"/>
</dbReference>
<dbReference type="InterPro" id="IPR050231">
    <property type="entry name" value="Iron_ascorbate_oxido_reductase"/>
</dbReference>
<evidence type="ECO:0000256" key="6">
    <source>
        <dbReference type="ARBA" id="ARBA00037909"/>
    </source>
</evidence>
<comment type="cofactor">
    <cofactor evidence="1">
        <name>L-ascorbate</name>
        <dbReference type="ChEBI" id="CHEBI:38290"/>
    </cofactor>
</comment>
<dbReference type="Gene3D" id="2.60.120.330">
    <property type="entry name" value="B-lactam Antibiotic, Isopenicillin N Synthase, Chain"/>
    <property type="match status" value="1"/>
</dbReference>
<dbReference type="InterPro" id="IPR027443">
    <property type="entry name" value="IPNS-like_sf"/>
</dbReference>
<evidence type="ECO:0000256" key="7">
    <source>
        <dbReference type="ARBA" id="ARBA00043997"/>
    </source>
</evidence>
<comment type="catalytic activity">
    <reaction evidence="8">
        <text>gibberellin A12 + 2 2-oxoglutarate + 3 O2 + H(+) = gibberellin A9 + 2 succinate + 3 CO2 + 2 H2O</text>
        <dbReference type="Rhea" id="RHEA:60772"/>
        <dbReference type="ChEBI" id="CHEBI:15377"/>
        <dbReference type="ChEBI" id="CHEBI:15378"/>
        <dbReference type="ChEBI" id="CHEBI:15379"/>
        <dbReference type="ChEBI" id="CHEBI:16526"/>
        <dbReference type="ChEBI" id="CHEBI:16810"/>
        <dbReference type="ChEBI" id="CHEBI:30031"/>
        <dbReference type="ChEBI" id="CHEBI:58627"/>
        <dbReference type="ChEBI" id="CHEBI:73255"/>
    </reaction>
    <physiologicalReaction direction="left-to-right" evidence="8">
        <dbReference type="Rhea" id="RHEA:60773"/>
    </physiologicalReaction>
</comment>
<evidence type="ECO:0000256" key="5">
    <source>
        <dbReference type="ARBA" id="ARBA00023004"/>
    </source>
</evidence>
<keyword evidence="4 9" id="KW-0560">Oxidoreductase</keyword>
<accession>A0AAN9FHP7</accession>
<dbReference type="Proteomes" id="UP001372338">
    <property type="component" value="Unassembled WGS sequence"/>
</dbReference>
<organism evidence="11 12">
    <name type="scientific">Crotalaria pallida</name>
    <name type="common">Smooth rattlebox</name>
    <name type="synonym">Crotalaria striata</name>
    <dbReference type="NCBI Taxonomy" id="3830"/>
    <lineage>
        <taxon>Eukaryota</taxon>
        <taxon>Viridiplantae</taxon>
        <taxon>Streptophyta</taxon>
        <taxon>Embryophyta</taxon>
        <taxon>Tracheophyta</taxon>
        <taxon>Spermatophyta</taxon>
        <taxon>Magnoliopsida</taxon>
        <taxon>eudicotyledons</taxon>
        <taxon>Gunneridae</taxon>
        <taxon>Pentapetalae</taxon>
        <taxon>rosids</taxon>
        <taxon>fabids</taxon>
        <taxon>Fabales</taxon>
        <taxon>Fabaceae</taxon>
        <taxon>Papilionoideae</taxon>
        <taxon>50 kb inversion clade</taxon>
        <taxon>genistoids sensu lato</taxon>
        <taxon>core genistoids</taxon>
        <taxon>Crotalarieae</taxon>
        <taxon>Crotalaria</taxon>
    </lineage>
</organism>
<comment type="caution">
    <text evidence="11">The sequence shown here is derived from an EMBL/GenBank/DDBJ whole genome shotgun (WGS) entry which is preliminary data.</text>
</comment>
<evidence type="ECO:0000313" key="11">
    <source>
        <dbReference type="EMBL" id="KAK7274651.1"/>
    </source>
</evidence>
<evidence type="ECO:0000256" key="2">
    <source>
        <dbReference type="ARBA" id="ARBA00004972"/>
    </source>
</evidence>
<dbReference type="Pfam" id="PF14226">
    <property type="entry name" value="DIOX_N"/>
    <property type="match status" value="1"/>
</dbReference>
<dbReference type="AlphaFoldDB" id="A0AAN9FHP7"/>
<dbReference type="PRINTS" id="PR00682">
    <property type="entry name" value="IPNSYNTHASE"/>
</dbReference>
<keyword evidence="3 9" id="KW-0479">Metal-binding</keyword>
<dbReference type="InterPro" id="IPR026992">
    <property type="entry name" value="DIOX_N"/>
</dbReference>
<dbReference type="GO" id="GO:0009686">
    <property type="term" value="P:gibberellin biosynthetic process"/>
    <property type="evidence" value="ECO:0007669"/>
    <property type="project" value="UniProtKB-ARBA"/>
</dbReference>
<proteinExistence type="inferred from homology"/>
<dbReference type="GO" id="GO:0046872">
    <property type="term" value="F:metal ion binding"/>
    <property type="evidence" value="ECO:0007669"/>
    <property type="project" value="UniProtKB-KW"/>
</dbReference>
<reference evidence="11 12" key="1">
    <citation type="submission" date="2024-01" db="EMBL/GenBank/DDBJ databases">
        <title>The genomes of 5 underutilized Papilionoideae crops provide insights into root nodulation and disease resistanc.</title>
        <authorList>
            <person name="Yuan L."/>
        </authorList>
    </citation>
    <scope>NUCLEOTIDE SEQUENCE [LARGE SCALE GENOMIC DNA]</scope>
    <source>
        <strain evidence="11">ZHUSHIDOU_FW_LH</strain>
        <tissue evidence="11">Leaf</tissue>
    </source>
</reference>
<comment type="pathway">
    <text evidence="6">Plant hormone biosynthesis; gibberellin biosynthesis.</text>
</comment>
<dbReference type="PANTHER" id="PTHR47990">
    <property type="entry name" value="2-OXOGLUTARATE (2OG) AND FE(II)-DEPENDENT OXYGENASE SUPERFAMILY PROTEIN-RELATED"/>
    <property type="match status" value="1"/>
</dbReference>
<name>A0AAN9FHP7_CROPI</name>
<evidence type="ECO:0000256" key="9">
    <source>
        <dbReference type="RuleBase" id="RU003682"/>
    </source>
</evidence>
<evidence type="ECO:0000256" key="8">
    <source>
        <dbReference type="ARBA" id="ARBA00050508"/>
    </source>
</evidence>
<protein>
    <recommendedName>
        <fullName evidence="10">Fe2OG dioxygenase domain-containing protein</fullName>
    </recommendedName>
</protein>
<comment type="similarity">
    <text evidence="7">Belongs to the iron/ascorbate-dependent oxidoreductase family. GA20OX subfamily.</text>
</comment>
<evidence type="ECO:0000256" key="1">
    <source>
        <dbReference type="ARBA" id="ARBA00001961"/>
    </source>
</evidence>
<gene>
    <name evidence="11" type="ORF">RIF29_15747</name>
</gene>
<evidence type="ECO:0000256" key="4">
    <source>
        <dbReference type="ARBA" id="ARBA00023002"/>
    </source>
</evidence>
<dbReference type="FunFam" id="2.60.120.330:FF:000003">
    <property type="entry name" value="Gibberellin 20 oxidase 2"/>
    <property type="match status" value="1"/>
</dbReference>
<dbReference type="InterPro" id="IPR005123">
    <property type="entry name" value="Oxoglu/Fe-dep_dioxygenase_dom"/>
</dbReference>
<evidence type="ECO:0000313" key="12">
    <source>
        <dbReference type="Proteomes" id="UP001372338"/>
    </source>
</evidence>
<dbReference type="EMBL" id="JAYWIO010000003">
    <property type="protein sequence ID" value="KAK7274651.1"/>
    <property type="molecule type" value="Genomic_DNA"/>
</dbReference>
<dbReference type="GO" id="GO:0045544">
    <property type="term" value="F:gibberellin 20-oxidase activity"/>
    <property type="evidence" value="ECO:0007669"/>
    <property type="project" value="UniProtKB-ARBA"/>
</dbReference>
<dbReference type="Pfam" id="PF03171">
    <property type="entry name" value="2OG-FeII_Oxy"/>
    <property type="match status" value="1"/>
</dbReference>
<keyword evidence="5 9" id="KW-0408">Iron</keyword>
<dbReference type="SUPFAM" id="SSF51197">
    <property type="entry name" value="Clavaminate synthase-like"/>
    <property type="match status" value="1"/>
</dbReference>
<comment type="pathway">
    <text evidence="2">Hormone biosynthesis.</text>
</comment>
<feature type="domain" description="Fe2OG dioxygenase" evidence="10">
    <location>
        <begin position="219"/>
        <end position="319"/>
    </location>
</feature>